<dbReference type="Gramene" id="TKW02227">
    <property type="protein sequence ID" value="TKW02227"/>
    <property type="gene ID" value="SEVIR_8G232100v2"/>
</dbReference>
<protein>
    <submittedName>
        <fullName evidence="1">Uncharacterized protein</fullName>
    </submittedName>
</protein>
<accession>A0A4U6TWT5</accession>
<gene>
    <name evidence="1" type="ORF">SEVIR_8G232100v2</name>
</gene>
<dbReference type="Proteomes" id="UP000298652">
    <property type="component" value="Chromosome 8"/>
</dbReference>
<dbReference type="EMBL" id="CM016559">
    <property type="protein sequence ID" value="TKW02227.1"/>
    <property type="molecule type" value="Genomic_DNA"/>
</dbReference>
<organism evidence="1 2">
    <name type="scientific">Setaria viridis</name>
    <name type="common">Green bristlegrass</name>
    <name type="synonym">Setaria italica subsp. viridis</name>
    <dbReference type="NCBI Taxonomy" id="4556"/>
    <lineage>
        <taxon>Eukaryota</taxon>
        <taxon>Viridiplantae</taxon>
        <taxon>Streptophyta</taxon>
        <taxon>Embryophyta</taxon>
        <taxon>Tracheophyta</taxon>
        <taxon>Spermatophyta</taxon>
        <taxon>Magnoliopsida</taxon>
        <taxon>Liliopsida</taxon>
        <taxon>Poales</taxon>
        <taxon>Poaceae</taxon>
        <taxon>PACMAD clade</taxon>
        <taxon>Panicoideae</taxon>
        <taxon>Panicodae</taxon>
        <taxon>Paniceae</taxon>
        <taxon>Cenchrinae</taxon>
        <taxon>Setaria</taxon>
    </lineage>
</organism>
<proteinExistence type="predicted"/>
<reference evidence="1" key="1">
    <citation type="submission" date="2019-03" db="EMBL/GenBank/DDBJ databases">
        <title>WGS assembly of Setaria viridis.</title>
        <authorList>
            <person name="Huang P."/>
            <person name="Jenkins J."/>
            <person name="Grimwood J."/>
            <person name="Barry K."/>
            <person name="Healey A."/>
            <person name="Mamidi S."/>
            <person name="Sreedasyam A."/>
            <person name="Shu S."/>
            <person name="Feldman M."/>
            <person name="Wu J."/>
            <person name="Yu Y."/>
            <person name="Chen C."/>
            <person name="Johnson J."/>
            <person name="Rokhsar D."/>
            <person name="Baxter I."/>
            <person name="Schmutz J."/>
            <person name="Brutnell T."/>
            <person name="Kellogg E."/>
        </authorList>
    </citation>
    <scope>NUCLEOTIDE SEQUENCE [LARGE SCALE GENOMIC DNA]</scope>
</reference>
<evidence type="ECO:0000313" key="1">
    <source>
        <dbReference type="EMBL" id="TKW02227.1"/>
    </source>
</evidence>
<keyword evidence="2" id="KW-1185">Reference proteome</keyword>
<evidence type="ECO:0000313" key="2">
    <source>
        <dbReference type="Proteomes" id="UP000298652"/>
    </source>
</evidence>
<sequence>MAPKSAAALVLLAPPPQAQELLYLMVDRVCPGDRTMRRCTRGIVAHATVDPYCCRALRKAVTSGKGTQIANAGLKHLSALEELTHLEMRCLLRITGIIRITSIAFGCTSLIELDLKC</sequence>
<dbReference type="AlphaFoldDB" id="A0A4U6TWT5"/>
<name>A0A4U6TWT5_SETVI</name>